<organism evidence="2 3">
    <name type="scientific">Lentithecium fluviatile CBS 122367</name>
    <dbReference type="NCBI Taxonomy" id="1168545"/>
    <lineage>
        <taxon>Eukaryota</taxon>
        <taxon>Fungi</taxon>
        <taxon>Dikarya</taxon>
        <taxon>Ascomycota</taxon>
        <taxon>Pezizomycotina</taxon>
        <taxon>Dothideomycetes</taxon>
        <taxon>Pleosporomycetidae</taxon>
        <taxon>Pleosporales</taxon>
        <taxon>Massarineae</taxon>
        <taxon>Lentitheciaceae</taxon>
        <taxon>Lentithecium</taxon>
    </lineage>
</organism>
<reference evidence="2" key="1">
    <citation type="journal article" date="2020" name="Stud. Mycol.">
        <title>101 Dothideomycetes genomes: a test case for predicting lifestyles and emergence of pathogens.</title>
        <authorList>
            <person name="Haridas S."/>
            <person name="Albert R."/>
            <person name="Binder M."/>
            <person name="Bloem J."/>
            <person name="Labutti K."/>
            <person name="Salamov A."/>
            <person name="Andreopoulos B."/>
            <person name="Baker S."/>
            <person name="Barry K."/>
            <person name="Bills G."/>
            <person name="Bluhm B."/>
            <person name="Cannon C."/>
            <person name="Castanera R."/>
            <person name="Culley D."/>
            <person name="Daum C."/>
            <person name="Ezra D."/>
            <person name="Gonzalez J."/>
            <person name="Henrissat B."/>
            <person name="Kuo A."/>
            <person name="Liang C."/>
            <person name="Lipzen A."/>
            <person name="Lutzoni F."/>
            <person name="Magnuson J."/>
            <person name="Mondo S."/>
            <person name="Nolan M."/>
            <person name="Ohm R."/>
            <person name="Pangilinan J."/>
            <person name="Park H.-J."/>
            <person name="Ramirez L."/>
            <person name="Alfaro M."/>
            <person name="Sun H."/>
            <person name="Tritt A."/>
            <person name="Yoshinaga Y."/>
            <person name="Zwiers L.-H."/>
            <person name="Turgeon B."/>
            <person name="Goodwin S."/>
            <person name="Spatafora J."/>
            <person name="Crous P."/>
            <person name="Grigoriev I."/>
        </authorList>
    </citation>
    <scope>NUCLEOTIDE SEQUENCE</scope>
    <source>
        <strain evidence="2">CBS 122367</strain>
    </source>
</reference>
<dbReference type="OrthoDB" id="5370059at2759"/>
<dbReference type="SUPFAM" id="SSF50985">
    <property type="entry name" value="RCC1/BLIP-II"/>
    <property type="match status" value="1"/>
</dbReference>
<dbReference type="Pfam" id="PF13540">
    <property type="entry name" value="RCC1_2"/>
    <property type="match status" value="1"/>
</dbReference>
<dbReference type="PROSITE" id="PS50012">
    <property type="entry name" value="RCC1_3"/>
    <property type="match status" value="1"/>
</dbReference>
<gene>
    <name evidence="2" type="ORF">K458DRAFT_427670</name>
</gene>
<protein>
    <recommendedName>
        <fullName evidence="4">RCC1/BLIP-II</fullName>
    </recommendedName>
</protein>
<dbReference type="InterPro" id="IPR000408">
    <property type="entry name" value="Reg_chr_condens"/>
</dbReference>
<evidence type="ECO:0000313" key="3">
    <source>
        <dbReference type="Proteomes" id="UP000799291"/>
    </source>
</evidence>
<name>A0A6G1JG39_9PLEO</name>
<dbReference type="Proteomes" id="UP000799291">
    <property type="component" value="Unassembled WGS sequence"/>
</dbReference>
<feature type="repeat" description="RCC1" evidence="1">
    <location>
        <begin position="197"/>
        <end position="255"/>
    </location>
</feature>
<sequence>MEFYAFGRDVRKHGKIDELTPKLVVEAPWMRILWASWCDLVYAYVKHGDFKLEYLGTSLRPQQATHVRKTGLEPMMRFFGHQMSHGLMGIISPRAQLITFFHPEKAIWDGKKPIERHSYKSEAWDILNTQFMGGDGVLISNSLAGGFAVDMPSVDRFEDSDLNGHVPLPLHHRERLGFAPSEWCTNATTFTALDENGKVYTYATDRRYPKCLGRPFETQIGTHLGDRAAPIPYFSETRIERIASGGYYTAAITDDGELYIWGQACPTPNFPNEPPELDVLQRSANEDEDEFVHCVNLEVHGREAIAKDVAIGHGHVLVVVEVKGDVPNEIFCTVLGAGQNDRGQLGREDRYFSKDFVEIEKFRGEDIKQVICVGYSSFVVVARHSDFVGGRLGRTASI</sequence>
<evidence type="ECO:0008006" key="4">
    <source>
        <dbReference type="Google" id="ProtNLM"/>
    </source>
</evidence>
<accession>A0A6G1JG39</accession>
<dbReference type="InterPro" id="IPR051553">
    <property type="entry name" value="Ran_GTPase-activating"/>
</dbReference>
<evidence type="ECO:0000313" key="2">
    <source>
        <dbReference type="EMBL" id="KAF2689527.1"/>
    </source>
</evidence>
<dbReference type="PANTHER" id="PTHR45982">
    <property type="entry name" value="REGULATOR OF CHROMOSOME CONDENSATION"/>
    <property type="match status" value="1"/>
</dbReference>
<dbReference type="EMBL" id="MU005572">
    <property type="protein sequence ID" value="KAF2689527.1"/>
    <property type="molecule type" value="Genomic_DNA"/>
</dbReference>
<dbReference type="InterPro" id="IPR009091">
    <property type="entry name" value="RCC1/BLIP-II"/>
</dbReference>
<dbReference type="PANTHER" id="PTHR45982:SF1">
    <property type="entry name" value="REGULATOR OF CHROMOSOME CONDENSATION"/>
    <property type="match status" value="1"/>
</dbReference>
<proteinExistence type="predicted"/>
<dbReference type="Gene3D" id="2.130.10.30">
    <property type="entry name" value="Regulator of chromosome condensation 1/beta-lactamase-inhibitor protein II"/>
    <property type="match status" value="1"/>
</dbReference>
<evidence type="ECO:0000256" key="1">
    <source>
        <dbReference type="PROSITE-ProRule" id="PRU00235"/>
    </source>
</evidence>
<dbReference type="AlphaFoldDB" id="A0A6G1JG39"/>
<keyword evidence="3" id="KW-1185">Reference proteome</keyword>